<name>A0A2H3BNU4_9AGAR</name>
<dbReference type="EMBL" id="KZ293435">
    <property type="protein sequence ID" value="PBK67718.1"/>
    <property type="molecule type" value="Genomic_DNA"/>
</dbReference>
<evidence type="ECO:0008006" key="3">
    <source>
        <dbReference type="Google" id="ProtNLM"/>
    </source>
</evidence>
<keyword evidence="2" id="KW-1185">Reference proteome</keyword>
<protein>
    <recommendedName>
        <fullName evidence="3">Carrier domain-containing protein</fullName>
    </recommendedName>
</protein>
<proteinExistence type="predicted"/>
<organism evidence="1 2">
    <name type="scientific">Armillaria solidipes</name>
    <dbReference type="NCBI Taxonomy" id="1076256"/>
    <lineage>
        <taxon>Eukaryota</taxon>
        <taxon>Fungi</taxon>
        <taxon>Dikarya</taxon>
        <taxon>Basidiomycota</taxon>
        <taxon>Agaricomycotina</taxon>
        <taxon>Agaricomycetes</taxon>
        <taxon>Agaricomycetidae</taxon>
        <taxon>Agaricales</taxon>
        <taxon>Marasmiineae</taxon>
        <taxon>Physalacriaceae</taxon>
        <taxon>Armillaria</taxon>
    </lineage>
</organism>
<gene>
    <name evidence="1" type="ORF">ARMSODRAFT_298532</name>
</gene>
<dbReference type="AlphaFoldDB" id="A0A2H3BNU4"/>
<dbReference type="Proteomes" id="UP000218334">
    <property type="component" value="Unassembled WGS sequence"/>
</dbReference>
<evidence type="ECO:0000313" key="1">
    <source>
        <dbReference type="EMBL" id="PBK67718.1"/>
    </source>
</evidence>
<evidence type="ECO:0000313" key="2">
    <source>
        <dbReference type="Proteomes" id="UP000218334"/>
    </source>
</evidence>
<sequence length="107" mass="12009">MSIVRRACYAKFKDLMESISALLDQTDVEAEKKTLPQEELEVYIFATIAKTLDPGCSAKLDRKVDLFAFGVDSLYIIGDEETEKFTEGAGLVSLDRQVVYEHPSVEK</sequence>
<dbReference type="STRING" id="1076256.A0A2H3BNU4"/>
<accession>A0A2H3BNU4</accession>
<reference evidence="2" key="1">
    <citation type="journal article" date="2017" name="Nat. Ecol. Evol.">
        <title>Genome expansion and lineage-specific genetic innovations in the forest pathogenic fungi Armillaria.</title>
        <authorList>
            <person name="Sipos G."/>
            <person name="Prasanna A.N."/>
            <person name="Walter M.C."/>
            <person name="O'Connor E."/>
            <person name="Balint B."/>
            <person name="Krizsan K."/>
            <person name="Kiss B."/>
            <person name="Hess J."/>
            <person name="Varga T."/>
            <person name="Slot J."/>
            <person name="Riley R."/>
            <person name="Boka B."/>
            <person name="Rigling D."/>
            <person name="Barry K."/>
            <person name="Lee J."/>
            <person name="Mihaltcheva S."/>
            <person name="LaButti K."/>
            <person name="Lipzen A."/>
            <person name="Waldron R."/>
            <person name="Moloney N.M."/>
            <person name="Sperisen C."/>
            <person name="Kredics L."/>
            <person name="Vagvoelgyi C."/>
            <person name="Patrignani A."/>
            <person name="Fitzpatrick D."/>
            <person name="Nagy I."/>
            <person name="Doyle S."/>
            <person name="Anderson J.B."/>
            <person name="Grigoriev I.V."/>
            <person name="Gueldener U."/>
            <person name="Muensterkoetter M."/>
            <person name="Nagy L.G."/>
        </authorList>
    </citation>
    <scope>NUCLEOTIDE SEQUENCE [LARGE SCALE GENOMIC DNA]</scope>
    <source>
        <strain evidence="2">28-4</strain>
    </source>
</reference>